<comment type="similarity">
    <text evidence="1">Belongs to the asp23 family.</text>
</comment>
<accession>A0A5N0VJC1</accession>
<sequence length="95" mass="10047">MTLTDTRGTTVVTDRAVRRIAGQLLGGKVGAKVTGEHVTLDAELSVTYPNSVAAATDRVRADLARDVAELTGLTVDRVDITVVSLDGGRGERRIE</sequence>
<name>A0A5N0VJC1_9PSEU</name>
<keyword evidence="3" id="KW-1185">Reference proteome</keyword>
<dbReference type="OrthoDB" id="4569527at2"/>
<dbReference type="RefSeq" id="WP_144758051.1">
    <property type="nucleotide sequence ID" value="NZ_VMNW02000002.1"/>
</dbReference>
<dbReference type="EMBL" id="VMNW02000002">
    <property type="protein sequence ID" value="KAA9166305.1"/>
    <property type="molecule type" value="Genomic_DNA"/>
</dbReference>
<evidence type="ECO:0000313" key="2">
    <source>
        <dbReference type="EMBL" id="KAA9166305.1"/>
    </source>
</evidence>
<comment type="caution">
    <text evidence="2">The sequence shown here is derived from an EMBL/GenBank/DDBJ whole genome shotgun (WGS) entry which is preliminary data.</text>
</comment>
<evidence type="ECO:0000256" key="1">
    <source>
        <dbReference type="ARBA" id="ARBA00005721"/>
    </source>
</evidence>
<dbReference type="AlphaFoldDB" id="A0A5N0VJC1"/>
<dbReference type="Pfam" id="PF03780">
    <property type="entry name" value="Asp23"/>
    <property type="match status" value="1"/>
</dbReference>
<organism evidence="2 3">
    <name type="scientific">Amycolatopsis acidicola</name>
    <dbReference type="NCBI Taxonomy" id="2596893"/>
    <lineage>
        <taxon>Bacteria</taxon>
        <taxon>Bacillati</taxon>
        <taxon>Actinomycetota</taxon>
        <taxon>Actinomycetes</taxon>
        <taxon>Pseudonocardiales</taxon>
        <taxon>Pseudonocardiaceae</taxon>
        <taxon>Amycolatopsis</taxon>
    </lineage>
</organism>
<dbReference type="InterPro" id="IPR005531">
    <property type="entry name" value="Asp23"/>
</dbReference>
<dbReference type="Proteomes" id="UP000319769">
    <property type="component" value="Unassembled WGS sequence"/>
</dbReference>
<gene>
    <name evidence="2" type="ORF">FPZ12_001685</name>
</gene>
<proteinExistence type="inferred from homology"/>
<reference evidence="2" key="1">
    <citation type="submission" date="2019-09" db="EMBL/GenBank/DDBJ databases">
        <authorList>
            <person name="Teo W.F.A."/>
            <person name="Duangmal K."/>
        </authorList>
    </citation>
    <scope>NUCLEOTIDE SEQUENCE [LARGE SCALE GENOMIC DNA]</scope>
    <source>
        <strain evidence="2">K81G1</strain>
    </source>
</reference>
<evidence type="ECO:0000313" key="3">
    <source>
        <dbReference type="Proteomes" id="UP000319769"/>
    </source>
</evidence>
<protein>
    <submittedName>
        <fullName evidence="2">Asp23/Gls24 family envelope stress response protein</fullName>
    </submittedName>
</protein>